<feature type="region of interest" description="Disordered" evidence="1">
    <location>
        <begin position="433"/>
        <end position="452"/>
    </location>
</feature>
<feature type="compositionally biased region" description="Acidic residues" evidence="1">
    <location>
        <begin position="89"/>
        <end position="100"/>
    </location>
</feature>
<gene>
    <name evidence="2" type="ORF">WH47_12754</name>
</gene>
<feature type="compositionally biased region" description="Acidic residues" evidence="1">
    <location>
        <begin position="237"/>
        <end position="250"/>
    </location>
</feature>
<feature type="compositionally biased region" description="Basic and acidic residues" evidence="1">
    <location>
        <begin position="514"/>
        <end position="559"/>
    </location>
</feature>
<feature type="compositionally biased region" description="Low complexity" evidence="1">
    <location>
        <begin position="138"/>
        <end position="153"/>
    </location>
</feature>
<feature type="region of interest" description="Disordered" evidence="1">
    <location>
        <begin position="477"/>
        <end position="578"/>
    </location>
</feature>
<evidence type="ECO:0000313" key="2">
    <source>
        <dbReference type="EMBL" id="KOC65955.1"/>
    </source>
</evidence>
<accession>A0A0L7R4Z4</accession>
<dbReference type="STRING" id="597456.A0A0L7R4Z4"/>
<feature type="compositionally biased region" description="Acidic residues" evidence="1">
    <location>
        <begin position="267"/>
        <end position="281"/>
    </location>
</feature>
<feature type="compositionally biased region" description="Basic and acidic residues" evidence="1">
    <location>
        <begin position="103"/>
        <end position="121"/>
    </location>
</feature>
<dbReference type="EMBL" id="KQ414654">
    <property type="protein sequence ID" value="KOC65955.1"/>
    <property type="molecule type" value="Genomic_DNA"/>
</dbReference>
<feature type="compositionally biased region" description="Acidic residues" evidence="1">
    <location>
        <begin position="392"/>
        <end position="405"/>
    </location>
</feature>
<proteinExistence type="predicted"/>
<dbReference type="OrthoDB" id="410721at2759"/>
<feature type="compositionally biased region" description="Basic and acidic residues" evidence="1">
    <location>
        <begin position="485"/>
        <end position="506"/>
    </location>
</feature>
<feature type="compositionally biased region" description="Polar residues" evidence="1">
    <location>
        <begin position="154"/>
        <end position="174"/>
    </location>
</feature>
<organism evidence="2 3">
    <name type="scientific">Habropoda laboriosa</name>
    <dbReference type="NCBI Taxonomy" id="597456"/>
    <lineage>
        <taxon>Eukaryota</taxon>
        <taxon>Metazoa</taxon>
        <taxon>Ecdysozoa</taxon>
        <taxon>Arthropoda</taxon>
        <taxon>Hexapoda</taxon>
        <taxon>Insecta</taxon>
        <taxon>Pterygota</taxon>
        <taxon>Neoptera</taxon>
        <taxon>Endopterygota</taxon>
        <taxon>Hymenoptera</taxon>
        <taxon>Apocrita</taxon>
        <taxon>Aculeata</taxon>
        <taxon>Apoidea</taxon>
        <taxon>Anthophila</taxon>
        <taxon>Apidae</taxon>
        <taxon>Habropoda</taxon>
    </lineage>
</organism>
<sequence length="650" mass="72401">LYFRIYVNTGYGGTPSQDSPEESPITGGNYTGTVREPTESSQTTRESQKQEEEKESRSAESIDAIIKSSRENNHLAQWVRNSHQVPPPDQEEAPIEEWTAEELAARTPREHNESSREKNPPVEDVVTEVINSDVEQQSTASSASLSTVKSNSVNTKKNGSLATSSKENSTSSINICRRCHRSGCPTPPLTRDPFSPLPPKISVVPPTPDYCARHRLRNGSHDSPGRNSPGYTPADGNTEDGSEDDLDCDGEPPYRALRRFGTMSSLDQDDEIEEQGDDDNRESESPPTGLRAWTARASSYVVSKMALLEQLGEGVGGYLLQPPVPPERTEFSLDPNDEEGTTSGATSGDDIWGTPTSGGPDDESFTASSPPPNGAGNAVAPGEDNYGLNLSTEDDADQESENEDCNLPELNMEQLLGTGSLSSLRCFLGRRRLEPLPEEEDSCGSGKDQEDEEFRRKIVNLHRKLSDVEDGCVAEYPSADNNFKSSKEADRLKELESVARRAEETSNRNAARIGAEEAKREEYSSTELGDTKGRRFRRGETQHDRRRRMELFQRKKKFEEDSDDQNGNSPSRTTEKNFLNKLRIKKRSMKLLSFLSGKAADRSQEERAARLLRMYMPEKGSKAQNTISIHHTSRDRRFWKLRSRRRTNSS</sequence>
<dbReference type="Proteomes" id="UP000053825">
    <property type="component" value="Unassembled WGS sequence"/>
</dbReference>
<feature type="non-terminal residue" evidence="2">
    <location>
        <position position="1"/>
    </location>
</feature>
<name>A0A0L7R4Z4_9HYME</name>
<evidence type="ECO:0000313" key="3">
    <source>
        <dbReference type="Proteomes" id="UP000053825"/>
    </source>
</evidence>
<feature type="region of interest" description="Disordered" evidence="1">
    <location>
        <begin position="7"/>
        <end position="293"/>
    </location>
</feature>
<protein>
    <submittedName>
        <fullName evidence="2">Uncharacterized protein</fullName>
    </submittedName>
</protein>
<feature type="compositionally biased region" description="Basic and acidic residues" evidence="1">
    <location>
        <begin position="46"/>
        <end position="60"/>
    </location>
</feature>
<feature type="region of interest" description="Disordered" evidence="1">
    <location>
        <begin position="316"/>
        <end position="405"/>
    </location>
</feature>
<dbReference type="AlphaFoldDB" id="A0A0L7R4Z4"/>
<feature type="compositionally biased region" description="Pro residues" evidence="1">
    <location>
        <begin position="185"/>
        <end position="199"/>
    </location>
</feature>
<reference evidence="2 3" key="1">
    <citation type="submission" date="2015-07" db="EMBL/GenBank/DDBJ databases">
        <title>The genome of Habropoda laboriosa.</title>
        <authorList>
            <person name="Pan H."/>
            <person name="Kapheim K."/>
        </authorList>
    </citation>
    <scope>NUCLEOTIDE SEQUENCE [LARGE SCALE GENOMIC DNA]</scope>
    <source>
        <strain evidence="2">0110345459</strain>
    </source>
</reference>
<evidence type="ECO:0000256" key="1">
    <source>
        <dbReference type="SAM" id="MobiDB-lite"/>
    </source>
</evidence>
<keyword evidence="3" id="KW-1185">Reference proteome</keyword>